<name>A0A9N8DCK5_9STRA</name>
<dbReference type="PROSITE" id="PS50181">
    <property type="entry name" value="FBOX"/>
    <property type="match status" value="1"/>
</dbReference>
<evidence type="ECO:0000313" key="4">
    <source>
        <dbReference type="Proteomes" id="UP001153069"/>
    </source>
</evidence>
<dbReference type="PANTHER" id="PTHR31350:SF27">
    <property type="entry name" value="HEMIMETHYLATED DNA-BINDING DOMAIN-CONTAINING PROTEIN"/>
    <property type="match status" value="1"/>
</dbReference>
<sequence>MTRSLSTPSSLEEIPSSVLTLIIRYLSDPQSLCAMEQSCKTFQSLCMSSGSWGELYRARWKSRVPPKRRWKDSHYKDDYHRRHLIDAQLQLCIDSLMVTETTERQQVIRAVSQIMSFGTDAMDVCWKCYMAHKTTTDDDDKDDHEDLNRKELIAICLLRSVHCAVVFDDVKNLCTHNSPIFDDDDDPGAELEEYAITSSRMFFDIKQGPDAVAITNQWIRQQLDNIATQVKTQIKQNPAPPQSTSTNTDNHQDPITLYKLQVLNTVFFDTLNFSGNTDNYYDFHNSMMHTTLRRKTAIPMTLAVLYKCIARRIGVQVDIIGLPGHIVIGVPALDRYVDVFRKGQRFLTRTDCERIVHSYGHVMVPEFMQPLTPAQVFRRILNNCNNCLAQVFPPNASKRMAIEAMRAILINPTQEQLLDCLRWFSTVLWGNHSSAHLHEMSRW</sequence>
<dbReference type="InterPro" id="IPR036047">
    <property type="entry name" value="F-box-like_dom_sf"/>
</dbReference>
<dbReference type="Proteomes" id="UP001153069">
    <property type="component" value="Unassembled WGS sequence"/>
</dbReference>
<dbReference type="InterPro" id="IPR032698">
    <property type="entry name" value="SirB1_N"/>
</dbReference>
<feature type="region of interest" description="Disordered" evidence="1">
    <location>
        <begin position="231"/>
        <end position="251"/>
    </location>
</feature>
<evidence type="ECO:0000313" key="3">
    <source>
        <dbReference type="EMBL" id="CAB9498020.1"/>
    </source>
</evidence>
<dbReference type="Gene3D" id="1.20.1280.50">
    <property type="match status" value="1"/>
</dbReference>
<dbReference type="OrthoDB" id="28868at2759"/>
<comment type="caution">
    <text evidence="3">The sequence shown here is derived from an EMBL/GenBank/DDBJ whole genome shotgun (WGS) entry which is preliminary data.</text>
</comment>
<feature type="compositionally biased region" description="Polar residues" evidence="1">
    <location>
        <begin position="231"/>
        <end position="249"/>
    </location>
</feature>
<keyword evidence="4" id="KW-1185">Reference proteome</keyword>
<dbReference type="EMBL" id="CAICTM010000030">
    <property type="protein sequence ID" value="CAB9498020.1"/>
    <property type="molecule type" value="Genomic_DNA"/>
</dbReference>
<protein>
    <submittedName>
        <fullName evidence="3">Inherit from COG: F-box protein 21</fullName>
    </submittedName>
</protein>
<organism evidence="3 4">
    <name type="scientific">Seminavis robusta</name>
    <dbReference type="NCBI Taxonomy" id="568900"/>
    <lineage>
        <taxon>Eukaryota</taxon>
        <taxon>Sar</taxon>
        <taxon>Stramenopiles</taxon>
        <taxon>Ochrophyta</taxon>
        <taxon>Bacillariophyta</taxon>
        <taxon>Bacillariophyceae</taxon>
        <taxon>Bacillariophycidae</taxon>
        <taxon>Naviculales</taxon>
        <taxon>Naviculaceae</taxon>
        <taxon>Seminavis</taxon>
    </lineage>
</organism>
<dbReference type="AlphaFoldDB" id="A0A9N8DCK5"/>
<evidence type="ECO:0000259" key="2">
    <source>
        <dbReference type="PROSITE" id="PS50181"/>
    </source>
</evidence>
<feature type="domain" description="F-box" evidence="2">
    <location>
        <begin position="8"/>
        <end position="55"/>
    </location>
</feature>
<dbReference type="Pfam" id="PF13369">
    <property type="entry name" value="Transglut_core2"/>
    <property type="match status" value="1"/>
</dbReference>
<accession>A0A9N8DCK5</accession>
<reference evidence="3" key="1">
    <citation type="submission" date="2020-06" db="EMBL/GenBank/DDBJ databases">
        <authorList>
            <consortium name="Plant Systems Biology data submission"/>
        </authorList>
    </citation>
    <scope>NUCLEOTIDE SEQUENCE</scope>
    <source>
        <strain evidence="3">D6</strain>
    </source>
</reference>
<gene>
    <name evidence="3" type="ORF">SEMRO_30_G019630.1</name>
</gene>
<dbReference type="PANTHER" id="PTHR31350">
    <property type="entry name" value="SI:DKEY-261L7.2"/>
    <property type="match status" value="1"/>
</dbReference>
<dbReference type="SUPFAM" id="SSF81383">
    <property type="entry name" value="F-box domain"/>
    <property type="match status" value="1"/>
</dbReference>
<evidence type="ECO:0000256" key="1">
    <source>
        <dbReference type="SAM" id="MobiDB-lite"/>
    </source>
</evidence>
<dbReference type="InterPro" id="IPR001810">
    <property type="entry name" value="F-box_dom"/>
</dbReference>
<proteinExistence type="predicted"/>
<dbReference type="Pfam" id="PF12937">
    <property type="entry name" value="F-box-like"/>
    <property type="match status" value="1"/>
</dbReference>